<protein>
    <submittedName>
        <fullName evidence="2">Uncharacterized protein</fullName>
    </submittedName>
</protein>
<evidence type="ECO:0000313" key="3">
    <source>
        <dbReference type="Proteomes" id="UP000177481"/>
    </source>
</evidence>
<feature type="compositionally biased region" description="Basic and acidic residues" evidence="1">
    <location>
        <begin position="1"/>
        <end position="21"/>
    </location>
</feature>
<proteinExistence type="predicted"/>
<feature type="region of interest" description="Disordered" evidence="1">
    <location>
        <begin position="1"/>
        <end position="28"/>
    </location>
</feature>
<evidence type="ECO:0000256" key="1">
    <source>
        <dbReference type="SAM" id="MobiDB-lite"/>
    </source>
</evidence>
<comment type="caution">
    <text evidence="2">The sequence shown here is derived from an EMBL/GenBank/DDBJ whole genome shotgun (WGS) entry which is preliminary data.</text>
</comment>
<sequence length="1428" mass="162411">MEPTVGKDDQIGLEKNEEKSSPKPPTLSQEVAQIIERSKEIFATLTAIPEIHYNSEVVNQNNTEQKAALVNLDEALAIKEADSSQEAWQQTKAHLENLRPQLVALKEELDQIQTENAVDATEDISKLALRIREVVREYDSGLTKLEILENRYYAAMGQAEWNRDNAEMLKLGLPPLKPGEIFESRKRTVNDEFFARDKRPTSERAKDLIPFTRAWGQSRKAKDDYHKTSKVSSIKFKRGGISNLPDRGSYALAETDGRLAGDLVAGVYGRFLSLAQDRYQVLWQQAMFDNNNLNAVERAVMQGRLRQLLDWNEDVVSPTWEAMTKNFNTTLRWGDHKLIPHRVIHYKRDQREEEKINRTLDGGKAVLLSEDVYYTKMIEETIANGKVGREEIVELQRLAILGNLKENYTSLYGLSYDLERFDSLKTRFPDAEFQAQCIRLEQEKVAETFENSSSIYTNAETIDALKARYPEDTEFQERCTQIEKQALLSYIDTHFFTILATQADFDAVKARFPDPEFQAQLAKEERNAAISYIQKDFLKLLGDPTAFDSLKARYPDQEFQGHLERIVKRGVLSYLENSFNEFVTSSEKIDNLKANFPDPEFQSRCVELERRAVIEHLKTGGGLLLTVPSALDTLKARFPDEEFQAQCTSLEKEVIITELSNGSRQLFDNFDEFNGLKARYSDPKFQERCDELEKEGLVGFLLRDENALKDETLRQYYLARHLEPETQLLLKLPDRCPLLFDKKNGQVLRAIKEDFPVFINNEKDVDFIANILGQYGNAAQEIISGYGECLKKEIISRDDRGSVLEFLKHFRIIGPELMAGYLLARKDHTEKVYFAQLQSFLEGALGDKPMSQTQRDKPYYRELLHHVFQNNARNYGDFETTVTHCPDRLEDLEPFKKDEVYVINTLEAGSVKYKEGADRASIEAEADVFSEELKTLAAESPDQLAEGLNAQIDQLLASLPSELLPANQLETNENKLAVLIALQAGGEAELGATALEEIIWRYSLLTFGDHQNAITGIESRCAQSPNPTYSLLTEYHALAFDHRKEALRNVFQAVASNPDLESYFQQRFVSRQEKAQQTNRADVINRMQGKFGISPAFVQQIGERLYGKEQLGSYRTELGEEAVNARIAKLIERYERATGRFGAEKSISAKSRTKQVYGMLRSRRQATDRVLGEFIDTESAEAIPLTRVDNELLLSLAYEEAQDLGDFSPESYYSYLSQQSVRIGNARLSRTEASLDQFESSSGAQAKKLIGSFSKTKESALARMVGGVCVAQDNPKPELERVNIWEMPNYIQLVLHDPETMRCQGLVLLHHFTEPDGKKILTASFNPAQGYLQTTDEASIYRGLSQVVTEFAATNNFDMVGVSTNGTIRTNRTGGLFERAMDEQIDEQGREQYDFANPRQFSCSPTYNLDSINLIWKNNRETATPEKT</sequence>
<name>A0A1F5EAP1_9BACT</name>
<dbReference type="EMBL" id="MEZX01000002">
    <property type="protein sequence ID" value="OGD64479.1"/>
    <property type="molecule type" value="Genomic_DNA"/>
</dbReference>
<reference evidence="2 3" key="1">
    <citation type="journal article" date="2016" name="Nat. Commun.">
        <title>Thousands of microbial genomes shed light on interconnected biogeochemical processes in an aquifer system.</title>
        <authorList>
            <person name="Anantharaman K."/>
            <person name="Brown C.T."/>
            <person name="Hug L.A."/>
            <person name="Sharon I."/>
            <person name="Castelle C.J."/>
            <person name="Probst A.J."/>
            <person name="Thomas B.C."/>
            <person name="Singh A."/>
            <person name="Wilkins M.J."/>
            <person name="Karaoz U."/>
            <person name="Brodie E.L."/>
            <person name="Williams K.H."/>
            <person name="Hubbard S.S."/>
            <person name="Banfield J.F."/>
        </authorList>
    </citation>
    <scope>NUCLEOTIDE SEQUENCE [LARGE SCALE GENOMIC DNA]</scope>
</reference>
<gene>
    <name evidence="2" type="ORF">A3A71_00245</name>
</gene>
<evidence type="ECO:0000313" key="2">
    <source>
        <dbReference type="EMBL" id="OGD64479.1"/>
    </source>
</evidence>
<organism evidence="2 3">
    <name type="scientific">Candidatus Berkelbacteria bacterium RIFCSPLOWO2_01_FULL_50_28</name>
    <dbReference type="NCBI Taxonomy" id="1797471"/>
    <lineage>
        <taxon>Bacteria</taxon>
        <taxon>Candidatus Berkelbacteria</taxon>
    </lineage>
</organism>
<accession>A0A1F5EAP1</accession>
<dbReference type="Proteomes" id="UP000177481">
    <property type="component" value="Unassembled WGS sequence"/>
</dbReference>